<proteinExistence type="predicted"/>
<name>A0A1D9LL87_9NEIS</name>
<protein>
    <submittedName>
        <fullName evidence="1">Uncharacterized protein</fullName>
    </submittedName>
</protein>
<dbReference type="GeneID" id="68843455"/>
<reference evidence="1 2" key="1">
    <citation type="submission" date="2016-10" db="EMBL/GenBank/DDBJ databases">
        <title>Chromobacterium muskegensis sp. nov., an insecticidal bacterium isolated from Sphagnum bogs.</title>
        <authorList>
            <person name="Sparks M.E."/>
            <person name="Blackburn M.B."/>
            <person name="Gundersen-Rindal D.E."/>
            <person name="Mitchell A."/>
            <person name="Farrar R."/>
            <person name="Kuhar D."/>
        </authorList>
    </citation>
    <scope>NUCLEOTIDE SEQUENCE [LARGE SCALE GENOMIC DNA]</scope>
    <source>
        <strain evidence="1 2">21-1</strain>
    </source>
</reference>
<evidence type="ECO:0000313" key="2">
    <source>
        <dbReference type="Proteomes" id="UP000178776"/>
    </source>
</evidence>
<dbReference type="AlphaFoldDB" id="A0A1D9LL87"/>
<accession>A0A1D9LL87</accession>
<organism evidence="1 2">
    <name type="scientific">Chromobacterium vaccinii</name>
    <dbReference type="NCBI Taxonomy" id="1108595"/>
    <lineage>
        <taxon>Bacteria</taxon>
        <taxon>Pseudomonadati</taxon>
        <taxon>Pseudomonadota</taxon>
        <taxon>Betaproteobacteria</taxon>
        <taxon>Neisseriales</taxon>
        <taxon>Chromobacteriaceae</taxon>
        <taxon>Chromobacterium</taxon>
    </lineage>
</organism>
<dbReference type="RefSeq" id="WP_070981013.1">
    <property type="nucleotide sequence ID" value="NZ_CP017707.1"/>
</dbReference>
<sequence length="181" mass="19795">MAEVQYRLNAAIPLNQLLPANPGVPTALPAAFVNQPGLYIILNQNNPQENRYMGISDNLRNRFAGRQGVCFELGFAPQVLNNIYAFLGTMRYRNNGAANWTNAPGYAVPNLMIALDGQNYDLEHLFIKASQHAWPHGTITNTQKTGVLRNTGGFPIDVAISWVGPAPNQQQVRIPVGGQLA</sequence>
<dbReference type="EMBL" id="CP017707">
    <property type="protein sequence ID" value="AOZ52017.1"/>
    <property type="molecule type" value="Genomic_DNA"/>
</dbReference>
<dbReference type="Proteomes" id="UP000178776">
    <property type="component" value="Chromosome"/>
</dbReference>
<evidence type="ECO:0000313" key="1">
    <source>
        <dbReference type="EMBL" id="AOZ52017.1"/>
    </source>
</evidence>
<gene>
    <name evidence="1" type="ORF">BKX93_19830</name>
</gene>
<dbReference type="KEGG" id="cvc:BKX93_19830"/>